<dbReference type="PANTHER" id="PTHR22976">
    <property type="entry name" value="BIOTIN SYNTHASE"/>
    <property type="match status" value="1"/>
</dbReference>
<dbReference type="GO" id="GO:0004076">
    <property type="term" value="F:biotin synthase activity"/>
    <property type="evidence" value="ECO:0007669"/>
    <property type="project" value="InterPro"/>
</dbReference>
<sequence>MNIDEILENVRKAFKLTTKHFGNTVTFERALFLGWYCDLKHPCKFCYMSTQKDKIKDPKKARRKLESILAEAILMKRIGWKLEFISGGYGYSPKEINDIAEMVAYVQKCKQYLNVGVVDLSSINLDVIEGVVGAVETVSKDRDWICSGKPLDKIKDNLLKAKELGLKTGITIILGLGEKEEDIDKLLNLIEELDLDRITFYSLNPQKGTIFENKPSVTTIEYMNWVSNVRLNFPKIKIITGVWVDKIPMISPLILSGSNVITKFPVFSVFGTKKAHWIEKEILSTGRELIGTFTDIEVLKGEKVLEKTPYIEEEINISKENIRKVEELKDKIDEKINSYISKVLKKVVQ</sequence>
<dbReference type="Gene3D" id="3.20.20.70">
    <property type="entry name" value="Aldolase class I"/>
    <property type="match status" value="1"/>
</dbReference>
<gene>
    <name evidence="7" type="ORF">MLAUSG7_1378</name>
</gene>
<keyword evidence="1" id="KW-0004">4Fe-4S</keyword>
<evidence type="ECO:0000256" key="2">
    <source>
        <dbReference type="ARBA" id="ARBA00022691"/>
    </source>
</evidence>
<dbReference type="NCBIfam" id="NF004911">
    <property type="entry name" value="PRK06267.1"/>
    <property type="match status" value="1"/>
</dbReference>
<dbReference type="Pfam" id="PF04055">
    <property type="entry name" value="Radical_SAM"/>
    <property type="match status" value="1"/>
</dbReference>
<feature type="domain" description="Radical SAM core" evidence="6">
    <location>
        <begin position="20"/>
        <end position="245"/>
    </location>
</feature>
<dbReference type="GO" id="GO:0051537">
    <property type="term" value="F:2 iron, 2 sulfur cluster binding"/>
    <property type="evidence" value="ECO:0007669"/>
    <property type="project" value="TreeGrafter"/>
</dbReference>
<organism evidence="7 8">
    <name type="scientific">Methanocaldococcus lauensis</name>
    <dbReference type="NCBI Taxonomy" id="2546128"/>
    <lineage>
        <taxon>Archaea</taxon>
        <taxon>Methanobacteriati</taxon>
        <taxon>Methanobacteriota</taxon>
        <taxon>Methanomada group</taxon>
        <taxon>Methanococci</taxon>
        <taxon>Methanococcales</taxon>
        <taxon>Methanocaldococcaceae</taxon>
        <taxon>Methanocaldococcus</taxon>
    </lineage>
</organism>
<dbReference type="SFLD" id="SFLDS00029">
    <property type="entry name" value="Radical_SAM"/>
    <property type="match status" value="1"/>
</dbReference>
<dbReference type="EMBL" id="LR792632">
    <property type="protein sequence ID" value="CAB3289701.1"/>
    <property type="molecule type" value="Genomic_DNA"/>
</dbReference>
<evidence type="ECO:0000256" key="3">
    <source>
        <dbReference type="ARBA" id="ARBA00022723"/>
    </source>
</evidence>
<reference evidence="7 8" key="1">
    <citation type="submission" date="2020-04" db="EMBL/GenBank/DDBJ databases">
        <authorList>
            <consortium name="Genoscope - CEA"/>
            <person name="William W."/>
        </authorList>
    </citation>
    <scope>NUCLEOTIDE SEQUENCE [LARGE SCALE GENOMIC DNA]</scope>
    <source>
        <strain evidence="7 8">SG7</strain>
    </source>
</reference>
<dbReference type="InterPro" id="IPR013785">
    <property type="entry name" value="Aldolase_TIM"/>
</dbReference>
<dbReference type="GO" id="GO:0051539">
    <property type="term" value="F:4 iron, 4 sulfur cluster binding"/>
    <property type="evidence" value="ECO:0007669"/>
    <property type="project" value="UniProtKB-KW"/>
</dbReference>
<dbReference type="CDD" id="cd01335">
    <property type="entry name" value="Radical_SAM"/>
    <property type="match status" value="1"/>
</dbReference>
<evidence type="ECO:0000256" key="1">
    <source>
        <dbReference type="ARBA" id="ARBA00022485"/>
    </source>
</evidence>
<keyword evidence="5" id="KW-0411">Iron-sulfur</keyword>
<dbReference type="PANTHER" id="PTHR22976:SF2">
    <property type="entry name" value="BIOTIN SYNTHASE, MITOCHONDRIAL"/>
    <property type="match status" value="1"/>
</dbReference>
<dbReference type="GeneID" id="65884164"/>
<accession>A0A8D6PT17</accession>
<dbReference type="GO" id="GO:0009102">
    <property type="term" value="P:biotin biosynthetic process"/>
    <property type="evidence" value="ECO:0007669"/>
    <property type="project" value="InterPro"/>
</dbReference>
<keyword evidence="8" id="KW-1185">Reference proteome</keyword>
<dbReference type="InterPro" id="IPR007197">
    <property type="entry name" value="rSAM"/>
</dbReference>
<protein>
    <submittedName>
        <fullName evidence="7">Radical SAM domain protein</fullName>
    </submittedName>
</protein>
<dbReference type="KEGG" id="mesg:MLAUSG7_1378"/>
<dbReference type="AlphaFoldDB" id="A0A8D6PT17"/>
<proteinExistence type="predicted"/>
<evidence type="ECO:0000256" key="4">
    <source>
        <dbReference type="ARBA" id="ARBA00023004"/>
    </source>
</evidence>
<dbReference type="Proteomes" id="UP000679213">
    <property type="component" value="Chromosome I"/>
</dbReference>
<dbReference type="PROSITE" id="PS51918">
    <property type="entry name" value="RADICAL_SAM"/>
    <property type="match status" value="1"/>
</dbReference>
<keyword evidence="4" id="KW-0408">Iron</keyword>
<name>A0A8D6PT17_9EURY</name>
<evidence type="ECO:0000313" key="8">
    <source>
        <dbReference type="Proteomes" id="UP000679213"/>
    </source>
</evidence>
<dbReference type="SMART" id="SM00729">
    <property type="entry name" value="Elp3"/>
    <property type="match status" value="1"/>
</dbReference>
<dbReference type="SUPFAM" id="SSF102114">
    <property type="entry name" value="Radical SAM enzymes"/>
    <property type="match status" value="1"/>
</dbReference>
<dbReference type="InterPro" id="IPR058240">
    <property type="entry name" value="rSAM_sf"/>
</dbReference>
<evidence type="ECO:0000256" key="5">
    <source>
        <dbReference type="ARBA" id="ARBA00023014"/>
    </source>
</evidence>
<dbReference type="InterPro" id="IPR006638">
    <property type="entry name" value="Elp3/MiaA/NifB-like_rSAM"/>
</dbReference>
<evidence type="ECO:0000313" key="7">
    <source>
        <dbReference type="EMBL" id="CAB3289701.1"/>
    </source>
</evidence>
<dbReference type="GO" id="GO:0046872">
    <property type="term" value="F:metal ion binding"/>
    <property type="evidence" value="ECO:0007669"/>
    <property type="project" value="UniProtKB-KW"/>
</dbReference>
<evidence type="ECO:0000259" key="6">
    <source>
        <dbReference type="PROSITE" id="PS51918"/>
    </source>
</evidence>
<dbReference type="InterPro" id="IPR002684">
    <property type="entry name" value="Biotin_synth/BioAB"/>
</dbReference>
<keyword evidence="3" id="KW-0479">Metal-binding</keyword>
<keyword evidence="2" id="KW-0949">S-adenosyl-L-methionine</keyword>
<dbReference type="RefSeq" id="WP_214399693.1">
    <property type="nucleotide sequence ID" value="NZ_LR792632.1"/>
</dbReference>